<evidence type="ECO:0000313" key="3">
    <source>
        <dbReference type="EMBL" id="CAK9009771.1"/>
    </source>
</evidence>
<feature type="region of interest" description="Disordered" evidence="2">
    <location>
        <begin position="26"/>
        <end position="66"/>
    </location>
</feature>
<feature type="compositionally biased region" description="Polar residues" evidence="2">
    <location>
        <begin position="130"/>
        <end position="140"/>
    </location>
</feature>
<evidence type="ECO:0000256" key="1">
    <source>
        <dbReference type="SAM" id="Coils"/>
    </source>
</evidence>
<reference evidence="3 4" key="1">
    <citation type="submission" date="2024-02" db="EMBL/GenBank/DDBJ databases">
        <authorList>
            <person name="Chen Y."/>
            <person name="Shah S."/>
            <person name="Dougan E. K."/>
            <person name="Thang M."/>
            <person name="Chan C."/>
        </authorList>
    </citation>
    <scope>NUCLEOTIDE SEQUENCE [LARGE SCALE GENOMIC DNA]</scope>
</reference>
<feature type="compositionally biased region" description="Basic and acidic residues" evidence="2">
    <location>
        <begin position="91"/>
        <end position="100"/>
    </location>
</feature>
<accession>A0ABP0J635</accession>
<feature type="region of interest" description="Disordered" evidence="2">
    <location>
        <begin position="412"/>
        <end position="438"/>
    </location>
</feature>
<feature type="compositionally biased region" description="Basic and acidic residues" evidence="2">
    <location>
        <begin position="115"/>
        <end position="129"/>
    </location>
</feature>
<gene>
    <name evidence="3" type="ORF">SCF082_LOCUS10410</name>
</gene>
<keyword evidence="1" id="KW-0175">Coiled coil</keyword>
<evidence type="ECO:0000313" key="4">
    <source>
        <dbReference type="Proteomes" id="UP001642464"/>
    </source>
</evidence>
<feature type="compositionally biased region" description="Basic and acidic residues" evidence="2">
    <location>
        <begin position="429"/>
        <end position="438"/>
    </location>
</feature>
<comment type="caution">
    <text evidence="3">The sequence shown here is derived from an EMBL/GenBank/DDBJ whole genome shotgun (WGS) entry which is preliminary data.</text>
</comment>
<name>A0ABP0J635_9DINO</name>
<organism evidence="3 4">
    <name type="scientific">Durusdinium trenchii</name>
    <dbReference type="NCBI Taxonomy" id="1381693"/>
    <lineage>
        <taxon>Eukaryota</taxon>
        <taxon>Sar</taxon>
        <taxon>Alveolata</taxon>
        <taxon>Dinophyceae</taxon>
        <taxon>Suessiales</taxon>
        <taxon>Symbiodiniaceae</taxon>
        <taxon>Durusdinium</taxon>
    </lineage>
</organism>
<feature type="coiled-coil region" evidence="1">
    <location>
        <begin position="280"/>
        <end position="311"/>
    </location>
</feature>
<evidence type="ECO:0000256" key="2">
    <source>
        <dbReference type="SAM" id="MobiDB-lite"/>
    </source>
</evidence>
<protein>
    <submittedName>
        <fullName evidence="3">Uncharacterized protein</fullName>
    </submittedName>
</protein>
<dbReference type="EMBL" id="CAXAMM010006080">
    <property type="protein sequence ID" value="CAK9009771.1"/>
    <property type="molecule type" value="Genomic_DNA"/>
</dbReference>
<proteinExistence type="predicted"/>
<keyword evidence="4" id="KW-1185">Reference proteome</keyword>
<dbReference type="Proteomes" id="UP001642464">
    <property type="component" value="Unassembled WGS sequence"/>
</dbReference>
<sequence>MDFDELDELEDRQRWALQEIQRTKAQHLQRAAQEQYRQRLAQSRSRPAEEGSCPDADASPPIGLAGFHPMWNLRPAVPEAVLSESEVPEAPEAKASEAAKAKPRRRGFAQFQETQSEKSKASELTHQPKEVQSTLRPQSAMSDPMQAFADRLMAHAQEDRHQQQLWMDQQVAGLPVMSREAESLDEPPEVPALNAMIAILDEEEEEEKEFERLKPYLPELGQEASSIVLAGKDGSNPFVTQAVEVFQRYYPDVDLSSAFGDHYKEVLRAAAHKSARGGHIEKLQLMNVEMAEEERRLQEERRNLLRDLRQRRYLLQEGRRALGSIGDTKIGAKAATKIPEALALGLGAPNGLLFPGMEATDSAEQEVCFPRTEVEVLPKAAKPKSKPLGLLASLKLDQDEEPFTLEELTGLPQRKKVQAPAKAPAHNVSRAEKEEADRQLRALEQQQRLERLKERRLQRDKANALEKAALGKVMSWGPASKIAS</sequence>
<feature type="region of interest" description="Disordered" evidence="2">
    <location>
        <begin position="82"/>
        <end position="140"/>
    </location>
</feature>